<evidence type="ECO:0000256" key="4">
    <source>
        <dbReference type="ARBA" id="ARBA00022853"/>
    </source>
</evidence>
<dbReference type="InParanoid" id="G0R123"/>
<dbReference type="GO" id="GO:0141221">
    <property type="term" value="F:histone deacetylase activity, hydrolytic mechanism"/>
    <property type="evidence" value="ECO:0007669"/>
    <property type="project" value="UniProtKB-EC"/>
</dbReference>
<keyword evidence="3" id="KW-0378">Hydrolase</keyword>
<evidence type="ECO:0000256" key="2">
    <source>
        <dbReference type="ARBA" id="ARBA00012111"/>
    </source>
</evidence>
<dbReference type="Proteomes" id="UP000008983">
    <property type="component" value="Unassembled WGS sequence"/>
</dbReference>
<evidence type="ECO:0000256" key="1">
    <source>
        <dbReference type="ARBA" id="ARBA00006457"/>
    </source>
</evidence>
<dbReference type="EC" id="3.5.1.98" evidence="2"/>
<dbReference type="RefSeq" id="XP_004030026.1">
    <property type="nucleotide sequence ID" value="XM_004029978.1"/>
</dbReference>
<gene>
    <name evidence="6" type="ORF">IMG5_168260</name>
</gene>
<keyword evidence="7" id="KW-1185">Reference proteome</keyword>
<dbReference type="PANTHER" id="PTHR10625:SF44">
    <property type="entry name" value="HISTONE DEACETYLASE 19"/>
    <property type="match status" value="1"/>
</dbReference>
<dbReference type="GO" id="GO:0005634">
    <property type="term" value="C:nucleus"/>
    <property type="evidence" value="ECO:0007669"/>
    <property type="project" value="TreeGrafter"/>
</dbReference>
<dbReference type="InterPro" id="IPR000286">
    <property type="entry name" value="HDACs"/>
</dbReference>
<sequence length="215" mass="24633">MDSQRRVAYFYNNEIGRYNYGKLHLMNPKRISMAHSLIVGYGVYKDLDVYTTREATKEEIMQFHDPEYVEYLSNYVASSRIEQLRKLGFETPKIDDNVKNDQTKKTQFGIDVQADCPGFDGLFTFSQLSTGGSIDAAHLIINNAADIAINWGGGLHHAKKCEAYGFCYVNDIVICILELLKVFPRVLYIDIDVHHGDGVEEVFFYHKQSYDSQFS</sequence>
<dbReference type="STRING" id="857967.G0R123"/>
<dbReference type="InterPro" id="IPR023801">
    <property type="entry name" value="His_deacetylse_dom"/>
</dbReference>
<dbReference type="PRINTS" id="PR01271">
    <property type="entry name" value="HISDACETLASE"/>
</dbReference>
<dbReference type="OMA" id="FRVDITH"/>
<dbReference type="OrthoDB" id="1918432at2759"/>
<feature type="domain" description="Histone deacetylase" evidence="5">
    <location>
        <begin position="24"/>
        <end position="207"/>
    </location>
</feature>
<dbReference type="eggNOG" id="KOG1342">
    <property type="taxonomic scope" value="Eukaryota"/>
</dbReference>
<dbReference type="InterPro" id="IPR023696">
    <property type="entry name" value="Ureohydrolase_dom_sf"/>
</dbReference>
<keyword evidence="4" id="KW-0156">Chromatin regulator</keyword>
<dbReference type="AlphaFoldDB" id="G0R123"/>
<name>G0R123_ICHMU</name>
<dbReference type="GO" id="GO:0040029">
    <property type="term" value="P:epigenetic regulation of gene expression"/>
    <property type="evidence" value="ECO:0007669"/>
    <property type="project" value="TreeGrafter"/>
</dbReference>
<evidence type="ECO:0000259" key="5">
    <source>
        <dbReference type="Pfam" id="PF00850"/>
    </source>
</evidence>
<dbReference type="InterPro" id="IPR037138">
    <property type="entry name" value="His_deacetylse_dom_sf"/>
</dbReference>
<proteinExistence type="inferred from homology"/>
<dbReference type="InterPro" id="IPR003084">
    <property type="entry name" value="HDAC_I/II"/>
</dbReference>
<organism evidence="6 7">
    <name type="scientific">Ichthyophthirius multifiliis</name>
    <name type="common">White spot disease agent</name>
    <name type="synonym">Ich</name>
    <dbReference type="NCBI Taxonomy" id="5932"/>
    <lineage>
        <taxon>Eukaryota</taxon>
        <taxon>Sar</taxon>
        <taxon>Alveolata</taxon>
        <taxon>Ciliophora</taxon>
        <taxon>Intramacronucleata</taxon>
        <taxon>Oligohymenophorea</taxon>
        <taxon>Hymenostomatida</taxon>
        <taxon>Ophryoglenina</taxon>
        <taxon>Ichthyophthirius</taxon>
    </lineage>
</organism>
<dbReference type="GeneID" id="14904873"/>
<protein>
    <recommendedName>
        <fullName evidence="2">histone deacetylase</fullName>
        <ecNumber evidence="2">3.5.1.98</ecNumber>
    </recommendedName>
</protein>
<dbReference type="Pfam" id="PF00850">
    <property type="entry name" value="Hist_deacetyl"/>
    <property type="match status" value="1"/>
</dbReference>
<accession>G0R123</accession>
<dbReference type="Gene3D" id="3.40.800.20">
    <property type="entry name" value="Histone deacetylase domain"/>
    <property type="match status" value="1"/>
</dbReference>
<dbReference type="PANTHER" id="PTHR10625">
    <property type="entry name" value="HISTONE DEACETYLASE HDAC1-RELATED"/>
    <property type="match status" value="1"/>
</dbReference>
<evidence type="ECO:0000313" key="6">
    <source>
        <dbReference type="EMBL" id="EGR28790.1"/>
    </source>
</evidence>
<comment type="similarity">
    <text evidence="1">Belongs to the histone deacetylase family. HD type 1 subfamily.</text>
</comment>
<evidence type="ECO:0000313" key="7">
    <source>
        <dbReference type="Proteomes" id="UP000008983"/>
    </source>
</evidence>
<dbReference type="PRINTS" id="PR01270">
    <property type="entry name" value="HDASUPER"/>
</dbReference>
<reference evidence="6 7" key="1">
    <citation type="submission" date="2011-07" db="EMBL/GenBank/DDBJ databases">
        <authorList>
            <person name="Coyne R."/>
            <person name="Brami D."/>
            <person name="Johnson J."/>
            <person name="Hostetler J."/>
            <person name="Hannick L."/>
            <person name="Clark T."/>
            <person name="Cassidy-Hanley D."/>
            <person name="Inman J."/>
        </authorList>
    </citation>
    <scope>NUCLEOTIDE SEQUENCE [LARGE SCALE GENOMIC DNA]</scope>
    <source>
        <strain evidence="6 7">G5</strain>
    </source>
</reference>
<dbReference type="EMBL" id="GL984209">
    <property type="protein sequence ID" value="EGR28790.1"/>
    <property type="molecule type" value="Genomic_DNA"/>
</dbReference>
<evidence type="ECO:0000256" key="3">
    <source>
        <dbReference type="ARBA" id="ARBA00022801"/>
    </source>
</evidence>
<dbReference type="SUPFAM" id="SSF52768">
    <property type="entry name" value="Arginase/deacetylase"/>
    <property type="match status" value="1"/>
</dbReference>